<name>A0ABT7EGU6_9GAMM</name>
<protein>
    <submittedName>
        <fullName evidence="1">Uncharacterized protein</fullName>
    </submittedName>
</protein>
<dbReference type="Proteomes" id="UP001231915">
    <property type="component" value="Unassembled WGS sequence"/>
</dbReference>
<dbReference type="RefSeq" id="WP_284136432.1">
    <property type="nucleotide sequence ID" value="NZ_JASJUT010000001.1"/>
</dbReference>
<gene>
    <name evidence="1" type="ORF">QNM18_04065</name>
</gene>
<comment type="caution">
    <text evidence="1">The sequence shown here is derived from an EMBL/GenBank/DDBJ whole genome shotgun (WGS) entry which is preliminary data.</text>
</comment>
<keyword evidence="2" id="KW-1185">Reference proteome</keyword>
<dbReference type="EMBL" id="JASJUT010000001">
    <property type="protein sequence ID" value="MDK2594248.1"/>
    <property type="molecule type" value="Genomic_DNA"/>
</dbReference>
<proteinExistence type="predicted"/>
<sequence length="170" mass="18964">MSLHASLGAVLVLFICAYAHGHALKETTATITVRSGQIDVLVNTDFSHWLEQLHSNESWLLGDTELVLKNTHSENEKVTLLKDMVLSSSKVMVNNTQLSCKLIQFPSKLDVLHKAHHSRGYFRLSCLSQRKKLESVSLSLPKSLGRVYVSLVQPKQQLIDAGQRAAFTLK</sequence>
<organism evidence="1 2">
    <name type="scientific">Pseudoalteromonas obscura</name>
    <dbReference type="NCBI Taxonomy" id="3048491"/>
    <lineage>
        <taxon>Bacteria</taxon>
        <taxon>Pseudomonadati</taxon>
        <taxon>Pseudomonadota</taxon>
        <taxon>Gammaproteobacteria</taxon>
        <taxon>Alteromonadales</taxon>
        <taxon>Pseudoalteromonadaceae</taxon>
        <taxon>Pseudoalteromonas</taxon>
    </lineage>
</organism>
<evidence type="ECO:0000313" key="1">
    <source>
        <dbReference type="EMBL" id="MDK2594248.1"/>
    </source>
</evidence>
<reference evidence="1 2" key="1">
    <citation type="submission" date="2023-05" db="EMBL/GenBank/DDBJ databases">
        <title>Pseudoalteromonas ardens sp. nov., Pseudoalteromonas obscura sp. nov., and Pseudoalteromonas umbrosa sp. nov., isolated from the coral Montipora capitata.</title>
        <authorList>
            <person name="Thomas E.M."/>
            <person name="Smith E.M."/>
            <person name="Papke E."/>
            <person name="Shlafstein M.D."/>
            <person name="Oline D.K."/>
            <person name="Videau P."/>
            <person name="Saw J.H."/>
            <person name="Strangman W.K."/>
            <person name="Ushijima B."/>
        </authorList>
    </citation>
    <scope>NUCLEOTIDE SEQUENCE [LARGE SCALE GENOMIC DNA]</scope>
    <source>
        <strain evidence="1 2">P94</strain>
    </source>
</reference>
<accession>A0ABT7EGU6</accession>
<evidence type="ECO:0000313" key="2">
    <source>
        <dbReference type="Proteomes" id="UP001231915"/>
    </source>
</evidence>